<feature type="region of interest" description="Disordered" evidence="2">
    <location>
        <begin position="79"/>
        <end position="134"/>
    </location>
</feature>
<keyword evidence="1" id="KW-0833">Ubl conjugation pathway</keyword>
<dbReference type="Pfam" id="PF18759">
    <property type="entry name" value="Plavaka"/>
    <property type="match status" value="1"/>
</dbReference>
<dbReference type="InterPro" id="IPR050113">
    <property type="entry name" value="Ub_conjugating_enzyme"/>
</dbReference>
<sequence length="893" mass="98640">MHELGVGNLTHFAMIGHLNGGNPRGVDSYQCVGCGASGFDSANALSRHVARSRNPSCAASISMATDRARERAIARLAEDRAAQQAIGQGQGHSSSASASIRSPAPEPIQPGEGSDRDEERALSPLDGLPQDVIFDDSPWMHEADEMDELDELDAEPDPVHPPSSSSSSSCAEDERDYDVERHPTPTNDAGLEEVRRSHSPARPVSPPDHVGDEDMDAEQEELPGLNGLDEGFLFRDPHVVHFGGRAGAPVTHPQDCAASRPFALYEAAMSEELSDDNAYAPFASAMEWHIARWAKQRGPSASSFNEFLSIKGVLDALRLSFKNTKELNKRIDSSLPGRPAFVCHALEVDGVRYELWLRDIMQCIRVLFGSPDWAADMLFAPERQYVDETQASRIYGDMNTGEWWWRLQRKLEGQRPGATIIPLILSSDKTQLTMFRNRSCYPLYLTIGNVPKAIRRKPTRQGQLLVGYLPVTRLSHIKKEETRRRAISNLFHTCLRAALAPTRKAASRGEQMSSGDGTVRRCHPVFAAYIGDYPEIVCVAGVKSGECPAGVVDPGSLGEHVPCTQRDLNAILRALSTLQRTGDPLAHVDACKAAGIKPIEDPFWKDLPYVNIYASFPPDILHQLYQGMVKHAIEWTNRSPTPYGIPHSMLGIGGLVASPTIDLSTPTKSRPSSRLPSAAAASKAYASSPALTRTTVSLEYASLRHTGHCPLGMYVIPSPTDLLVWDAVFFVHQGYYADSILKFRLIFPPNYPERPPTVQFVTDIFHPLISQQDGTFNLAPRFRPWRPKDHHVFDVLHFIKAAFKKHALDDIKDADCLNKEAYRLYHDTTSSFAALATQSSMLSQSASALFDRDHPSMAGKGPHAMQFRELKSEQLDTLRSRLGLHDWTESEVP</sequence>
<evidence type="ECO:0000313" key="5">
    <source>
        <dbReference type="Proteomes" id="UP000298390"/>
    </source>
</evidence>
<reference evidence="4 5" key="1">
    <citation type="submission" date="2019-01" db="EMBL/GenBank/DDBJ databases">
        <title>Genome sequencing of the rare red list fungi Fomitopsis rosea.</title>
        <authorList>
            <person name="Buettner E."/>
            <person name="Kellner H."/>
        </authorList>
    </citation>
    <scope>NUCLEOTIDE SEQUENCE [LARGE SCALE GENOMIC DNA]</scope>
    <source>
        <strain evidence="4 5">DSM 105464</strain>
    </source>
</reference>
<dbReference type="Pfam" id="PF00179">
    <property type="entry name" value="UQ_con"/>
    <property type="match status" value="1"/>
</dbReference>
<evidence type="ECO:0000259" key="3">
    <source>
        <dbReference type="PROSITE" id="PS50127"/>
    </source>
</evidence>
<feature type="compositionally biased region" description="Low complexity" evidence="2">
    <location>
        <begin position="82"/>
        <end position="103"/>
    </location>
</feature>
<dbReference type="PROSITE" id="PS50127">
    <property type="entry name" value="UBC_2"/>
    <property type="match status" value="1"/>
</dbReference>
<feature type="region of interest" description="Disordered" evidence="2">
    <location>
        <begin position="152"/>
        <end position="219"/>
    </location>
</feature>
<dbReference type="SMART" id="SM00212">
    <property type="entry name" value="UBCc"/>
    <property type="match status" value="1"/>
</dbReference>
<name>A0A4Y9YNX8_9APHY</name>
<dbReference type="AlphaFoldDB" id="A0A4Y9YNX8"/>
<dbReference type="InterPro" id="IPR000608">
    <property type="entry name" value="UBC"/>
</dbReference>
<comment type="caution">
    <text evidence="4">The sequence shown here is derived from an EMBL/GenBank/DDBJ whole genome shotgun (WGS) entry which is preliminary data.</text>
</comment>
<feature type="domain" description="UBC core" evidence="3">
    <location>
        <begin position="691"/>
        <end position="845"/>
    </location>
</feature>
<accession>A0A4Y9YNX8</accession>
<dbReference type="InterPro" id="IPR041078">
    <property type="entry name" value="Plavaka"/>
</dbReference>
<evidence type="ECO:0000256" key="1">
    <source>
        <dbReference type="ARBA" id="ARBA00022786"/>
    </source>
</evidence>
<dbReference type="CDD" id="cd23814">
    <property type="entry name" value="UEV_AKTIP"/>
    <property type="match status" value="1"/>
</dbReference>
<dbReference type="Gene3D" id="3.10.110.10">
    <property type="entry name" value="Ubiquitin Conjugating Enzyme"/>
    <property type="match status" value="1"/>
</dbReference>
<gene>
    <name evidence="4" type="ORF">EVJ58_g3280</name>
</gene>
<evidence type="ECO:0000313" key="4">
    <source>
        <dbReference type="EMBL" id="TFY63413.1"/>
    </source>
</evidence>
<dbReference type="EMBL" id="SEKV01000131">
    <property type="protein sequence ID" value="TFY63413.1"/>
    <property type="molecule type" value="Genomic_DNA"/>
</dbReference>
<dbReference type="InterPro" id="IPR016135">
    <property type="entry name" value="UBQ-conjugating_enzyme/RWD"/>
</dbReference>
<protein>
    <recommendedName>
        <fullName evidence="3">UBC core domain-containing protein</fullName>
    </recommendedName>
</protein>
<dbReference type="SUPFAM" id="SSF54495">
    <property type="entry name" value="UBC-like"/>
    <property type="match status" value="1"/>
</dbReference>
<organism evidence="4 5">
    <name type="scientific">Rhodofomes roseus</name>
    <dbReference type="NCBI Taxonomy" id="34475"/>
    <lineage>
        <taxon>Eukaryota</taxon>
        <taxon>Fungi</taxon>
        <taxon>Dikarya</taxon>
        <taxon>Basidiomycota</taxon>
        <taxon>Agaricomycotina</taxon>
        <taxon>Agaricomycetes</taxon>
        <taxon>Polyporales</taxon>
        <taxon>Rhodofomes</taxon>
    </lineage>
</organism>
<proteinExistence type="predicted"/>
<evidence type="ECO:0000256" key="2">
    <source>
        <dbReference type="SAM" id="MobiDB-lite"/>
    </source>
</evidence>
<dbReference type="PANTHER" id="PTHR24067">
    <property type="entry name" value="UBIQUITIN-CONJUGATING ENZYME E2"/>
    <property type="match status" value="1"/>
</dbReference>
<dbReference type="STRING" id="34475.A0A4Y9YNX8"/>
<dbReference type="Proteomes" id="UP000298390">
    <property type="component" value="Unassembled WGS sequence"/>
</dbReference>